<organism evidence="2 3">
    <name type="scientific">Ralstonia edaphi</name>
    <dbReference type="NCBI Taxonomy" id="3058599"/>
    <lineage>
        <taxon>Bacteria</taxon>
        <taxon>Pseudomonadati</taxon>
        <taxon>Pseudomonadota</taxon>
        <taxon>Betaproteobacteria</taxon>
        <taxon>Burkholderiales</taxon>
        <taxon>Burkholderiaceae</taxon>
        <taxon>Ralstonia</taxon>
    </lineage>
</organism>
<gene>
    <name evidence="2" type="ORF">R16034_00223</name>
</gene>
<evidence type="ECO:0008006" key="4">
    <source>
        <dbReference type="Google" id="ProtNLM"/>
    </source>
</evidence>
<name>A0AB72WWI8_9RALS</name>
<dbReference type="RefSeq" id="WP_316898062.1">
    <property type="nucleotide sequence ID" value="NZ_CATWHI010000001.1"/>
</dbReference>
<keyword evidence="3" id="KW-1185">Reference proteome</keyword>
<reference evidence="2 3" key="1">
    <citation type="submission" date="2023-07" db="EMBL/GenBank/DDBJ databases">
        <authorList>
            <person name="Peeters C."/>
        </authorList>
    </citation>
    <scope>NUCLEOTIDE SEQUENCE [LARGE SCALE GENOMIC DNA]</scope>
    <source>
        <strain evidence="2 3">R-16034</strain>
    </source>
</reference>
<sequence length="289" mass="30247">MHDEFKPARRRLLKALGITLPASTTVFAGAQSPAARTSEHLPGMTATPGPSATSGAAATEPVSLFFNAYEKAAVDAIVARLIPADELGPGAKEAGVTVFLDRQLAGSFGSGANFYRHGPFQQGTPEQGYQLALTPAECYRLGLAALDRVCASRYGGKRFAQLDAATQDAVLGEAEAGKLQMDGVPSAVFFQTLLDGAVEGYFSDPIYGGNRDMVGWKLVGFPGAMASFANDIERHNQPYTRAPVSIATAHAHDMATAPPRSEAQPIAFVALASNEVCRSRTGADNGGGE</sequence>
<evidence type="ECO:0000256" key="1">
    <source>
        <dbReference type="SAM" id="MobiDB-lite"/>
    </source>
</evidence>
<dbReference type="EMBL" id="CATWHI010000001">
    <property type="protein sequence ID" value="CAJ0735654.1"/>
    <property type="molecule type" value="Genomic_DNA"/>
</dbReference>
<comment type="caution">
    <text evidence="2">The sequence shown here is derived from an EMBL/GenBank/DDBJ whole genome shotgun (WGS) entry which is preliminary data.</text>
</comment>
<accession>A0AB72WWI8</accession>
<evidence type="ECO:0000313" key="3">
    <source>
        <dbReference type="Proteomes" id="UP001189225"/>
    </source>
</evidence>
<dbReference type="Proteomes" id="UP001189225">
    <property type="component" value="Unassembled WGS sequence"/>
</dbReference>
<proteinExistence type="predicted"/>
<feature type="region of interest" description="Disordered" evidence="1">
    <location>
        <begin position="31"/>
        <end position="55"/>
    </location>
</feature>
<dbReference type="Pfam" id="PF13618">
    <property type="entry name" value="Gluconate_2-dh3"/>
    <property type="match status" value="1"/>
</dbReference>
<dbReference type="InterPro" id="IPR027056">
    <property type="entry name" value="Gluconate_2DH_su3"/>
</dbReference>
<dbReference type="AlphaFoldDB" id="A0AB72WWI8"/>
<evidence type="ECO:0000313" key="2">
    <source>
        <dbReference type="EMBL" id="CAJ0735654.1"/>
    </source>
</evidence>
<protein>
    <recommendedName>
        <fullName evidence="4">Gluconate 2-dehydrogenase subunit 3 family protein</fullName>
    </recommendedName>
</protein>